<dbReference type="Gene3D" id="3.40.50.1820">
    <property type="entry name" value="alpha/beta hydrolase"/>
    <property type="match status" value="1"/>
</dbReference>
<dbReference type="Proteomes" id="UP001219037">
    <property type="component" value="Chromosome"/>
</dbReference>
<reference evidence="1 2" key="1">
    <citation type="submission" date="2023-04" db="EMBL/GenBank/DDBJ databases">
        <title>Funneling lignin-derived compounds into biodiesel using alkali-halophilic Citricoccus sp. P2.</title>
        <authorList>
            <person name="Luo C.-B."/>
        </authorList>
    </citation>
    <scope>NUCLEOTIDE SEQUENCE [LARGE SCALE GENOMIC DNA]</scope>
    <source>
        <strain evidence="1 2">P2</strain>
    </source>
</reference>
<name>A0ABY8H7M0_9MICC</name>
<keyword evidence="2" id="KW-1185">Reference proteome</keyword>
<evidence type="ECO:0008006" key="3">
    <source>
        <dbReference type="Google" id="ProtNLM"/>
    </source>
</evidence>
<dbReference type="SUPFAM" id="SSF53474">
    <property type="entry name" value="alpha/beta-Hydrolases"/>
    <property type="match status" value="1"/>
</dbReference>
<gene>
    <name evidence="1" type="ORF">P8192_00755</name>
</gene>
<evidence type="ECO:0000313" key="1">
    <source>
        <dbReference type="EMBL" id="WFP16690.1"/>
    </source>
</evidence>
<organism evidence="1 2">
    <name type="scientific">Citricoccus muralis</name>
    <dbReference type="NCBI Taxonomy" id="169134"/>
    <lineage>
        <taxon>Bacteria</taxon>
        <taxon>Bacillati</taxon>
        <taxon>Actinomycetota</taxon>
        <taxon>Actinomycetes</taxon>
        <taxon>Micrococcales</taxon>
        <taxon>Micrococcaceae</taxon>
        <taxon>Citricoccus</taxon>
    </lineage>
</organism>
<accession>A0ABY8H7M0</accession>
<dbReference type="EMBL" id="CP121252">
    <property type="protein sequence ID" value="WFP16690.1"/>
    <property type="molecule type" value="Genomic_DNA"/>
</dbReference>
<dbReference type="InterPro" id="IPR029058">
    <property type="entry name" value="AB_hydrolase_fold"/>
</dbReference>
<protein>
    <recommendedName>
        <fullName evidence="3">Esterase</fullName>
    </recommendedName>
</protein>
<dbReference type="RefSeq" id="WP_278157788.1">
    <property type="nucleotide sequence ID" value="NZ_CP121252.1"/>
</dbReference>
<evidence type="ECO:0000313" key="2">
    <source>
        <dbReference type="Proteomes" id="UP001219037"/>
    </source>
</evidence>
<sequence>MIADWIARTAQTIGAQRIIITGSSGGGLASLQIATYIPGSIAMPFNAQTAVSKYRTKSVPGLSPQRNYLRRVMPHLQPDVPLDQLDPGEDWSAPLGARLSAVTRYRDAQPNRVHYVQNSNDDRHMTDHYQPFQQVIHHGPNQDHVRFHFYDGPAGHVPPLPRILKAELDSALAGFEK</sequence>
<proteinExistence type="predicted"/>